<evidence type="ECO:0000313" key="2">
    <source>
        <dbReference type="Proteomes" id="UP000887575"/>
    </source>
</evidence>
<evidence type="ECO:0008006" key="4">
    <source>
        <dbReference type="Google" id="ProtNLM"/>
    </source>
</evidence>
<reference evidence="3" key="1">
    <citation type="submission" date="2024-02" db="UniProtKB">
        <authorList>
            <consortium name="WormBaseParasite"/>
        </authorList>
    </citation>
    <scope>IDENTIFICATION</scope>
</reference>
<name>A0AAF3F8M8_9BILA</name>
<dbReference type="WBParaSite" id="MBELARI_LOCUS3243">
    <property type="protein sequence ID" value="MBELARI_LOCUS3243"/>
    <property type="gene ID" value="MBELARI_LOCUS3243"/>
</dbReference>
<evidence type="ECO:0000313" key="3">
    <source>
        <dbReference type="WBParaSite" id="MBELARI_LOCUS3243"/>
    </source>
</evidence>
<protein>
    <recommendedName>
        <fullName evidence="4">Lipoprotein</fullName>
    </recommendedName>
</protein>
<keyword evidence="2" id="KW-1185">Reference proteome</keyword>
<feature type="signal peptide" evidence="1">
    <location>
        <begin position="1"/>
        <end position="19"/>
    </location>
</feature>
<organism evidence="2 3">
    <name type="scientific">Mesorhabditis belari</name>
    <dbReference type="NCBI Taxonomy" id="2138241"/>
    <lineage>
        <taxon>Eukaryota</taxon>
        <taxon>Metazoa</taxon>
        <taxon>Ecdysozoa</taxon>
        <taxon>Nematoda</taxon>
        <taxon>Chromadorea</taxon>
        <taxon>Rhabditida</taxon>
        <taxon>Rhabditina</taxon>
        <taxon>Rhabditomorpha</taxon>
        <taxon>Rhabditoidea</taxon>
        <taxon>Rhabditidae</taxon>
        <taxon>Mesorhabditinae</taxon>
        <taxon>Mesorhabditis</taxon>
    </lineage>
</organism>
<proteinExistence type="predicted"/>
<sequence>MLSRKHIAVLLSLLCLARACTPAAEPKTIGTVKLVANPSVGWTYYDTVAPPNFPSGSTWNLGSLGGGQTADPAAAEQAIQDNIEVAVFHALQDNNIIVNIKSTTNTFKTFMADTNPPLVCKAVDMIVSCTSDEGTDGAEMSGEITIELETALPEGEFEILLQGVIDDLEEHSRIEIVSSADVIFSYKP</sequence>
<dbReference type="AlphaFoldDB" id="A0AAF3F8M8"/>
<dbReference type="Proteomes" id="UP000887575">
    <property type="component" value="Unassembled WGS sequence"/>
</dbReference>
<evidence type="ECO:0000256" key="1">
    <source>
        <dbReference type="SAM" id="SignalP"/>
    </source>
</evidence>
<accession>A0AAF3F8M8</accession>
<feature type="chain" id="PRO_5042162368" description="Lipoprotein" evidence="1">
    <location>
        <begin position="20"/>
        <end position="188"/>
    </location>
</feature>
<keyword evidence="1" id="KW-0732">Signal</keyword>